<keyword evidence="2" id="KW-1185">Reference proteome</keyword>
<protein>
    <submittedName>
        <fullName evidence="1">Uncharacterized protein</fullName>
    </submittedName>
</protein>
<reference evidence="1 2" key="1">
    <citation type="submission" date="2022-10" db="EMBL/GenBank/DDBJ databases">
        <title>Comparative genomics and taxonomic characterization of three novel marine species of genus Reichenbachiella exhibiting antioxidant and polysaccharide degradation activities.</title>
        <authorList>
            <person name="Muhammad N."/>
            <person name="Lee Y.-J."/>
            <person name="Ko J."/>
            <person name="Kim S.-G."/>
        </authorList>
    </citation>
    <scope>NUCLEOTIDE SEQUENCE [LARGE SCALE GENOMIC DNA]</scope>
    <source>
        <strain evidence="1 2">ABR2-5</strain>
    </source>
</reference>
<evidence type="ECO:0000313" key="1">
    <source>
        <dbReference type="EMBL" id="MCV9387989.1"/>
    </source>
</evidence>
<evidence type="ECO:0000313" key="2">
    <source>
        <dbReference type="Proteomes" id="UP001300692"/>
    </source>
</evidence>
<accession>A0ABT3CWK8</accession>
<proteinExistence type="predicted"/>
<sequence length="61" mass="7311">MLEYSKTILSKVSFDRLLFEKELAKAIRLVGEHLEALKAWCYETFSQLYPKILDRQFKFSH</sequence>
<gene>
    <name evidence="1" type="ORF">N7U62_15000</name>
</gene>
<dbReference type="EMBL" id="JAOYOD010000001">
    <property type="protein sequence ID" value="MCV9387989.1"/>
    <property type="molecule type" value="Genomic_DNA"/>
</dbReference>
<comment type="caution">
    <text evidence="1">The sequence shown here is derived from an EMBL/GenBank/DDBJ whole genome shotgun (WGS) entry which is preliminary data.</text>
</comment>
<dbReference type="Proteomes" id="UP001300692">
    <property type="component" value="Unassembled WGS sequence"/>
</dbReference>
<organism evidence="1 2">
    <name type="scientific">Reichenbachiella ulvae</name>
    <dbReference type="NCBI Taxonomy" id="2980104"/>
    <lineage>
        <taxon>Bacteria</taxon>
        <taxon>Pseudomonadati</taxon>
        <taxon>Bacteroidota</taxon>
        <taxon>Cytophagia</taxon>
        <taxon>Cytophagales</taxon>
        <taxon>Reichenbachiellaceae</taxon>
        <taxon>Reichenbachiella</taxon>
    </lineage>
</organism>
<name>A0ABT3CWK8_9BACT</name>